<feature type="region of interest" description="Disordered" evidence="1">
    <location>
        <begin position="118"/>
        <end position="149"/>
    </location>
</feature>
<organism evidence="2 3">
    <name type="scientific">Penicillium atrosanguineum</name>
    <dbReference type="NCBI Taxonomy" id="1132637"/>
    <lineage>
        <taxon>Eukaryota</taxon>
        <taxon>Fungi</taxon>
        <taxon>Dikarya</taxon>
        <taxon>Ascomycota</taxon>
        <taxon>Pezizomycotina</taxon>
        <taxon>Eurotiomycetes</taxon>
        <taxon>Eurotiomycetidae</taxon>
        <taxon>Eurotiales</taxon>
        <taxon>Aspergillaceae</taxon>
        <taxon>Penicillium</taxon>
    </lineage>
</organism>
<feature type="region of interest" description="Disordered" evidence="1">
    <location>
        <begin position="318"/>
        <end position="339"/>
    </location>
</feature>
<dbReference type="SUPFAM" id="SSF50249">
    <property type="entry name" value="Nucleic acid-binding proteins"/>
    <property type="match status" value="1"/>
</dbReference>
<accession>A0A9W9U986</accession>
<gene>
    <name evidence="2" type="ORF">N7476_003038</name>
</gene>
<name>A0A9W9U986_9EURO</name>
<evidence type="ECO:0000256" key="1">
    <source>
        <dbReference type="SAM" id="MobiDB-lite"/>
    </source>
</evidence>
<reference evidence="2" key="1">
    <citation type="submission" date="2022-12" db="EMBL/GenBank/DDBJ databases">
        <authorList>
            <person name="Petersen C."/>
        </authorList>
    </citation>
    <scope>NUCLEOTIDE SEQUENCE</scope>
    <source>
        <strain evidence="2">IBT 21472</strain>
    </source>
</reference>
<comment type="caution">
    <text evidence="2">The sequence shown here is derived from an EMBL/GenBank/DDBJ whole genome shotgun (WGS) entry which is preliminary data.</text>
</comment>
<dbReference type="EMBL" id="JAPZBO010000002">
    <property type="protein sequence ID" value="KAJ5324438.1"/>
    <property type="molecule type" value="Genomic_DNA"/>
</dbReference>
<dbReference type="InterPro" id="IPR012340">
    <property type="entry name" value="NA-bd_OB-fold"/>
</dbReference>
<evidence type="ECO:0000313" key="2">
    <source>
        <dbReference type="EMBL" id="KAJ5324438.1"/>
    </source>
</evidence>
<dbReference type="AlphaFoldDB" id="A0A9W9U986"/>
<keyword evidence="3" id="KW-1185">Reference proteome</keyword>
<sequence>MPSKTIFLMGAPLSGQLDWDNDELFDKPTPPFHGSQNTEENQLLTNERSVKWRVLQPLEHEQPNVHQSFYYGPDDPNFLTTHQLKTLEDASTPEDESILFQFYDHSFAVHEASEISISRLSDDSTQETEPRDEKQPATTLPEEEIFESSSPMRIPGVLSNLEDLPTAKHLQSITPQTKTVNLIVGIIAIHPPRRIVTRQWKKELDLIELVVGDETKTGFGVNFWLPAEKPAKTQEIDRLGQTLAALRPRDIVLLRTVGLSTFQDRVYGQSLRGMTQINLVHRWPADMTDAGGHRAQRGNREKLNRVREWVLRFVGTDTAGSMSGMPETQRGQLPPDTQE</sequence>
<protein>
    <submittedName>
        <fullName evidence="2">Uncharacterized protein</fullName>
    </submittedName>
</protein>
<dbReference type="Proteomes" id="UP001147746">
    <property type="component" value="Unassembled WGS sequence"/>
</dbReference>
<reference evidence="2" key="2">
    <citation type="journal article" date="2023" name="IMA Fungus">
        <title>Comparative genomic study of the Penicillium genus elucidates a diverse pangenome and 15 lateral gene transfer events.</title>
        <authorList>
            <person name="Petersen C."/>
            <person name="Sorensen T."/>
            <person name="Nielsen M.R."/>
            <person name="Sondergaard T.E."/>
            <person name="Sorensen J.L."/>
            <person name="Fitzpatrick D.A."/>
            <person name="Frisvad J.C."/>
            <person name="Nielsen K.L."/>
        </authorList>
    </citation>
    <scope>NUCLEOTIDE SEQUENCE</scope>
    <source>
        <strain evidence="2">IBT 21472</strain>
    </source>
</reference>
<proteinExistence type="predicted"/>
<feature type="compositionally biased region" description="Polar residues" evidence="1">
    <location>
        <begin position="329"/>
        <end position="339"/>
    </location>
</feature>
<evidence type="ECO:0000313" key="3">
    <source>
        <dbReference type="Proteomes" id="UP001147746"/>
    </source>
</evidence>